<protein>
    <submittedName>
        <fullName evidence="8">MFS transporter</fullName>
    </submittedName>
</protein>
<dbReference type="RefSeq" id="WP_155069309.1">
    <property type="nucleotide sequence ID" value="NZ_WIXO01000001.1"/>
</dbReference>
<evidence type="ECO:0000256" key="2">
    <source>
        <dbReference type="ARBA" id="ARBA00022692"/>
    </source>
</evidence>
<keyword evidence="4 6" id="KW-0472">Membrane</keyword>
<comment type="caution">
    <text evidence="8">The sequence shown here is derived from an EMBL/GenBank/DDBJ whole genome shotgun (WGS) entry which is preliminary data.</text>
</comment>
<feature type="transmembrane region" description="Helical" evidence="6">
    <location>
        <begin position="231"/>
        <end position="251"/>
    </location>
</feature>
<dbReference type="Pfam" id="PF07690">
    <property type="entry name" value="MFS_1"/>
    <property type="match status" value="1"/>
</dbReference>
<feature type="transmembrane region" description="Helical" evidence="6">
    <location>
        <begin position="58"/>
        <end position="79"/>
    </location>
</feature>
<keyword evidence="3 6" id="KW-1133">Transmembrane helix</keyword>
<feature type="region of interest" description="Disordered" evidence="5">
    <location>
        <begin position="403"/>
        <end position="422"/>
    </location>
</feature>
<dbReference type="EMBL" id="WIXO01000001">
    <property type="protein sequence ID" value="MTE17715.1"/>
    <property type="molecule type" value="Genomic_DNA"/>
</dbReference>
<gene>
    <name evidence="8" type="ORF">F0L17_00920</name>
</gene>
<evidence type="ECO:0000256" key="6">
    <source>
        <dbReference type="SAM" id="Phobius"/>
    </source>
</evidence>
<reference evidence="8 9" key="1">
    <citation type="submission" date="2019-11" db="EMBL/GenBank/DDBJ databases">
        <authorList>
            <person name="Yuan L."/>
        </authorList>
    </citation>
    <scope>NUCLEOTIDE SEQUENCE [LARGE SCALE GENOMIC DNA]</scope>
    <source>
        <strain evidence="8 9">TRM43335</strain>
    </source>
</reference>
<feature type="transmembrane region" description="Helical" evidence="6">
    <location>
        <begin position="355"/>
        <end position="377"/>
    </location>
</feature>
<feature type="transmembrane region" description="Helical" evidence="6">
    <location>
        <begin position="180"/>
        <end position="201"/>
    </location>
</feature>
<name>A0A6G2B620_9ACTN</name>
<dbReference type="OrthoDB" id="5189108at2"/>
<feature type="domain" description="Major facilitator superfamily (MFS) profile" evidence="7">
    <location>
        <begin position="26"/>
        <end position="408"/>
    </location>
</feature>
<evidence type="ECO:0000259" key="7">
    <source>
        <dbReference type="PROSITE" id="PS50850"/>
    </source>
</evidence>
<dbReference type="InterPro" id="IPR011701">
    <property type="entry name" value="MFS"/>
</dbReference>
<feature type="transmembrane region" description="Helical" evidence="6">
    <location>
        <begin position="383"/>
        <end position="400"/>
    </location>
</feature>
<evidence type="ECO:0000313" key="8">
    <source>
        <dbReference type="EMBL" id="MTE17715.1"/>
    </source>
</evidence>
<proteinExistence type="predicted"/>
<keyword evidence="2 6" id="KW-0812">Transmembrane</keyword>
<evidence type="ECO:0000256" key="4">
    <source>
        <dbReference type="ARBA" id="ARBA00023136"/>
    </source>
</evidence>
<comment type="subcellular location">
    <subcellularLocation>
        <location evidence="1">Cell membrane</location>
        <topology evidence="1">Multi-pass membrane protein</topology>
    </subcellularLocation>
</comment>
<accession>A0A6G2B620</accession>
<dbReference type="SUPFAM" id="SSF103473">
    <property type="entry name" value="MFS general substrate transporter"/>
    <property type="match status" value="1"/>
</dbReference>
<feature type="transmembrane region" description="Helical" evidence="6">
    <location>
        <begin position="154"/>
        <end position="174"/>
    </location>
</feature>
<sequence>MAFPTFRRSDRTIPPPAPTQGIGGRDFRLLLVATLGTFSNYAPLLSVVPAWSAQGGTALGGVGAATGVTMAATVGVQLFMAGLLRRFGLRTLLAAGAALLGLPTFAYALSSDLGWVLAVSAVRGVGFGMVAVAGSALVAELVPAGQRGRAVGRYGVAVGLPQVVCLPLGVWSAAHVGFPPVFAVTGLLSLLAVPLAVALRVPSATPPSARPVDAVDAPAGLRPAGRLRPLAAPWAMLITSACALGGVTSFLPLTASGAPVASAALFALSAAVIAGRWAAGVWSDRFGAGRLLLPSLLACVLGVAGFALPSGSSGYAAALVVVAAAVYGTGFGALQNDTLVVMFHRAGPRGNGMAGTAWNMAYDAGTGVGAVAVGLLIRPLGVSGGYLTCAALIALTLPLARRHADREPPSGRPTPRAPAGRA</sequence>
<dbReference type="PANTHER" id="PTHR23531:SF1">
    <property type="entry name" value="QUINOLENE RESISTANCE PROTEIN NORA"/>
    <property type="match status" value="1"/>
</dbReference>
<keyword evidence="9" id="KW-1185">Reference proteome</keyword>
<dbReference type="InterPro" id="IPR036259">
    <property type="entry name" value="MFS_trans_sf"/>
</dbReference>
<dbReference type="PROSITE" id="PS50850">
    <property type="entry name" value="MFS"/>
    <property type="match status" value="1"/>
</dbReference>
<dbReference type="PANTHER" id="PTHR23531">
    <property type="entry name" value="QUINOLENE RESISTANCE PROTEIN NORA"/>
    <property type="match status" value="1"/>
</dbReference>
<dbReference type="GO" id="GO:0022857">
    <property type="term" value="F:transmembrane transporter activity"/>
    <property type="evidence" value="ECO:0007669"/>
    <property type="project" value="InterPro"/>
</dbReference>
<dbReference type="AlphaFoldDB" id="A0A6G2B620"/>
<feature type="transmembrane region" description="Helical" evidence="6">
    <location>
        <begin position="91"/>
        <end position="109"/>
    </location>
</feature>
<feature type="transmembrane region" description="Helical" evidence="6">
    <location>
        <begin position="29"/>
        <end position="52"/>
    </location>
</feature>
<feature type="transmembrane region" description="Helical" evidence="6">
    <location>
        <begin position="291"/>
        <end position="308"/>
    </location>
</feature>
<evidence type="ECO:0000256" key="1">
    <source>
        <dbReference type="ARBA" id="ARBA00004651"/>
    </source>
</evidence>
<dbReference type="Gene3D" id="1.20.1250.20">
    <property type="entry name" value="MFS general substrate transporter like domains"/>
    <property type="match status" value="1"/>
</dbReference>
<evidence type="ECO:0000256" key="3">
    <source>
        <dbReference type="ARBA" id="ARBA00022989"/>
    </source>
</evidence>
<evidence type="ECO:0000313" key="9">
    <source>
        <dbReference type="Proteomes" id="UP000473014"/>
    </source>
</evidence>
<feature type="transmembrane region" description="Helical" evidence="6">
    <location>
        <begin position="314"/>
        <end position="334"/>
    </location>
</feature>
<feature type="transmembrane region" description="Helical" evidence="6">
    <location>
        <begin position="115"/>
        <end position="142"/>
    </location>
</feature>
<organism evidence="8 9">
    <name type="scientific">Streptomyces taklimakanensis</name>
    <dbReference type="NCBI Taxonomy" id="2569853"/>
    <lineage>
        <taxon>Bacteria</taxon>
        <taxon>Bacillati</taxon>
        <taxon>Actinomycetota</taxon>
        <taxon>Actinomycetes</taxon>
        <taxon>Kitasatosporales</taxon>
        <taxon>Streptomycetaceae</taxon>
        <taxon>Streptomyces</taxon>
    </lineage>
</organism>
<feature type="region of interest" description="Disordered" evidence="5">
    <location>
        <begin position="1"/>
        <end position="20"/>
    </location>
</feature>
<evidence type="ECO:0000256" key="5">
    <source>
        <dbReference type="SAM" id="MobiDB-lite"/>
    </source>
</evidence>
<dbReference type="Proteomes" id="UP000473014">
    <property type="component" value="Unassembled WGS sequence"/>
</dbReference>
<dbReference type="InterPro" id="IPR052714">
    <property type="entry name" value="MFS_Exporter"/>
</dbReference>
<dbReference type="GO" id="GO:0005886">
    <property type="term" value="C:plasma membrane"/>
    <property type="evidence" value="ECO:0007669"/>
    <property type="project" value="UniProtKB-SubCell"/>
</dbReference>
<feature type="transmembrane region" description="Helical" evidence="6">
    <location>
        <begin position="257"/>
        <end position="279"/>
    </location>
</feature>
<dbReference type="InterPro" id="IPR020846">
    <property type="entry name" value="MFS_dom"/>
</dbReference>